<name>A0A5J5EYJ5_9PEZI</name>
<protein>
    <submittedName>
        <fullName evidence="16">PIN domain-like protein</fullName>
    </submittedName>
</protein>
<reference evidence="16 17" key="1">
    <citation type="submission" date="2019-09" db="EMBL/GenBank/DDBJ databases">
        <title>Draft genome of the ectomycorrhizal ascomycete Sphaerosporella brunnea.</title>
        <authorList>
            <consortium name="DOE Joint Genome Institute"/>
            <person name="Benucci G.M."/>
            <person name="Marozzi G."/>
            <person name="Antonielli L."/>
            <person name="Sanchez S."/>
            <person name="Marco P."/>
            <person name="Wang X."/>
            <person name="Falini L.B."/>
            <person name="Barry K."/>
            <person name="Haridas S."/>
            <person name="Lipzen A."/>
            <person name="Labutti K."/>
            <person name="Grigoriev I.V."/>
            <person name="Murat C."/>
            <person name="Martin F."/>
            <person name="Albertini E."/>
            <person name="Donnini D."/>
            <person name="Bonito G."/>
        </authorList>
    </citation>
    <scope>NUCLEOTIDE SEQUENCE [LARGE SCALE GENOMIC DNA]</scope>
    <source>
        <strain evidence="16 17">Sb_GMNB300</strain>
    </source>
</reference>
<accession>A0A5J5EYJ5</accession>
<dbReference type="InterPro" id="IPR044752">
    <property type="entry name" value="PIN-like_EXO1"/>
</dbReference>
<dbReference type="GO" id="GO:0005634">
    <property type="term" value="C:nucleus"/>
    <property type="evidence" value="ECO:0007669"/>
    <property type="project" value="UniProtKB-SubCell"/>
</dbReference>
<dbReference type="SMART" id="SM00484">
    <property type="entry name" value="XPGI"/>
    <property type="match status" value="1"/>
</dbReference>
<feature type="non-terminal residue" evidence="16">
    <location>
        <position position="376"/>
    </location>
</feature>
<dbReference type="PROSITE" id="PS00841">
    <property type="entry name" value="XPG_1"/>
    <property type="match status" value="1"/>
</dbReference>
<proteinExistence type="inferred from homology"/>
<keyword evidence="4" id="KW-0540">Nuclease</keyword>
<dbReference type="InterPro" id="IPR008918">
    <property type="entry name" value="HhH2"/>
</dbReference>
<feature type="domain" description="XPG N-terminal" evidence="15">
    <location>
        <begin position="2"/>
        <end position="97"/>
    </location>
</feature>
<evidence type="ECO:0000313" key="16">
    <source>
        <dbReference type="EMBL" id="KAA8908105.1"/>
    </source>
</evidence>
<evidence type="ECO:0000256" key="11">
    <source>
        <dbReference type="ARBA" id="ARBA00023125"/>
    </source>
</evidence>
<evidence type="ECO:0000256" key="6">
    <source>
        <dbReference type="ARBA" id="ARBA00022763"/>
    </source>
</evidence>
<dbReference type="InterPro" id="IPR037315">
    <property type="entry name" value="EXO1_H3TH"/>
</dbReference>
<dbReference type="Gene3D" id="1.10.150.20">
    <property type="entry name" value="5' to 3' exonuclease, C-terminal subdomain"/>
    <property type="match status" value="1"/>
</dbReference>
<dbReference type="CDD" id="cd09908">
    <property type="entry name" value="H3TH_EXO1"/>
    <property type="match status" value="1"/>
</dbReference>
<dbReference type="FunFam" id="3.40.50.1010:FF:000002">
    <property type="entry name" value="Exonuclease 1, putative"/>
    <property type="match status" value="1"/>
</dbReference>
<evidence type="ECO:0000256" key="9">
    <source>
        <dbReference type="ARBA" id="ARBA00022842"/>
    </source>
</evidence>
<feature type="domain" description="XPG-I" evidence="14">
    <location>
        <begin position="136"/>
        <end position="206"/>
    </location>
</feature>
<keyword evidence="6" id="KW-0227">DNA damage</keyword>
<evidence type="ECO:0000256" key="8">
    <source>
        <dbReference type="ARBA" id="ARBA00022839"/>
    </source>
</evidence>
<dbReference type="InterPro" id="IPR006084">
    <property type="entry name" value="XPG/Rad2"/>
</dbReference>
<evidence type="ECO:0000256" key="13">
    <source>
        <dbReference type="ARBA" id="ARBA00023242"/>
    </source>
</evidence>
<dbReference type="InterPro" id="IPR019974">
    <property type="entry name" value="XPG_CS"/>
</dbReference>
<dbReference type="PRINTS" id="PR00853">
    <property type="entry name" value="XPGRADSUPER"/>
</dbReference>
<dbReference type="PANTHER" id="PTHR11081">
    <property type="entry name" value="FLAP ENDONUCLEASE FAMILY MEMBER"/>
    <property type="match status" value="1"/>
</dbReference>
<dbReference type="GO" id="GO:0017108">
    <property type="term" value="F:5'-flap endonuclease activity"/>
    <property type="evidence" value="ECO:0007669"/>
    <property type="project" value="TreeGrafter"/>
</dbReference>
<dbReference type="InterPro" id="IPR006085">
    <property type="entry name" value="XPG_DNA_repair_N"/>
</dbReference>
<gene>
    <name evidence="16" type="ORF">FN846DRAFT_757596</name>
</gene>
<keyword evidence="9" id="KW-0460">Magnesium</keyword>
<keyword evidence="5" id="KW-0479">Metal-binding</keyword>
<dbReference type="InParanoid" id="A0A5J5EYJ5"/>
<dbReference type="Proteomes" id="UP000326924">
    <property type="component" value="Unassembled WGS sequence"/>
</dbReference>
<comment type="caution">
    <text evidence="16">The sequence shown here is derived from an EMBL/GenBank/DDBJ whole genome shotgun (WGS) entry which is preliminary data.</text>
</comment>
<dbReference type="GO" id="GO:0035312">
    <property type="term" value="F:5'-3' DNA exonuclease activity"/>
    <property type="evidence" value="ECO:0007669"/>
    <property type="project" value="InterPro"/>
</dbReference>
<evidence type="ECO:0000256" key="7">
    <source>
        <dbReference type="ARBA" id="ARBA00022801"/>
    </source>
</evidence>
<keyword evidence="17" id="KW-1185">Reference proteome</keyword>
<evidence type="ECO:0000256" key="1">
    <source>
        <dbReference type="ARBA" id="ARBA00001946"/>
    </source>
</evidence>
<evidence type="ECO:0000256" key="4">
    <source>
        <dbReference type="ARBA" id="ARBA00022722"/>
    </source>
</evidence>
<evidence type="ECO:0000256" key="5">
    <source>
        <dbReference type="ARBA" id="ARBA00022723"/>
    </source>
</evidence>
<dbReference type="Pfam" id="PF00752">
    <property type="entry name" value="XPG_N"/>
    <property type="match status" value="1"/>
</dbReference>
<keyword evidence="8" id="KW-0269">Exonuclease</keyword>
<dbReference type="AlphaFoldDB" id="A0A5J5EYJ5"/>
<keyword evidence="13" id="KW-0539">Nucleus</keyword>
<comment type="subcellular location">
    <subcellularLocation>
        <location evidence="2">Nucleus</location>
    </subcellularLocation>
</comment>
<dbReference type="InterPro" id="IPR006086">
    <property type="entry name" value="XPG-I_dom"/>
</dbReference>
<sequence>LKGLLPLLKSIQTARHIKNWAGKTVGVDVYGWLHKGTISCAIDLALGNPTTKYVDYVMHRVRMLKHYGVTPYLVFDGDYLPSKAGTEAEREKKRAESKVTGLELLKLGRKSQAHIELQKAIDVTPAMARHVIDACTAIGVKCLVAPYEADSQLYYLEKKGIIDAVVSEDSDLLVFGVRTLITKLDQFGECVEINRDHFTACKDISLAGWTSTQFRHMCILSGCDYLDNIPSMGLKTAHRLMRRYHDVEKMLRALKFDGKIKVPEGYLEAFKRADMTFQHQRVFCPIENRLVMANDPDPGTTIDDEILVYIGPDIDVEIARLVASGHLDPMTKQPILIPKATPKASSFRKQWPATSQSRRFETPSNGKTITQFFKPK</sequence>
<dbReference type="GO" id="GO:0006281">
    <property type="term" value="P:DNA repair"/>
    <property type="evidence" value="ECO:0007669"/>
    <property type="project" value="UniProtKB-KW"/>
</dbReference>
<dbReference type="InterPro" id="IPR036279">
    <property type="entry name" value="5-3_exonuclease_C_sf"/>
</dbReference>
<dbReference type="SMART" id="SM00485">
    <property type="entry name" value="XPGN"/>
    <property type="match status" value="1"/>
</dbReference>
<evidence type="ECO:0000256" key="3">
    <source>
        <dbReference type="ARBA" id="ARBA00010563"/>
    </source>
</evidence>
<dbReference type="Gene3D" id="3.40.50.1010">
    <property type="entry name" value="5'-nuclease"/>
    <property type="match status" value="1"/>
</dbReference>
<keyword evidence="11" id="KW-0238">DNA-binding</keyword>
<evidence type="ECO:0000256" key="2">
    <source>
        <dbReference type="ARBA" id="ARBA00004123"/>
    </source>
</evidence>
<dbReference type="SUPFAM" id="SSF47807">
    <property type="entry name" value="5' to 3' exonuclease, C-terminal subdomain"/>
    <property type="match status" value="1"/>
</dbReference>
<dbReference type="PANTHER" id="PTHR11081:SF65">
    <property type="entry name" value="DNA DAMAGE-INDUCIBLE PROTEIN DIN7-RELATED"/>
    <property type="match status" value="1"/>
</dbReference>
<dbReference type="EMBL" id="VXIS01000071">
    <property type="protein sequence ID" value="KAA8908105.1"/>
    <property type="molecule type" value="Genomic_DNA"/>
</dbReference>
<keyword evidence="10" id="KW-0267">Excision nuclease</keyword>
<evidence type="ECO:0000256" key="10">
    <source>
        <dbReference type="ARBA" id="ARBA00022881"/>
    </source>
</evidence>
<dbReference type="SUPFAM" id="SSF88723">
    <property type="entry name" value="PIN domain-like"/>
    <property type="match status" value="1"/>
</dbReference>
<dbReference type="InterPro" id="IPR029060">
    <property type="entry name" value="PIN-like_dom_sf"/>
</dbReference>
<dbReference type="Pfam" id="PF00867">
    <property type="entry name" value="XPG_I"/>
    <property type="match status" value="1"/>
</dbReference>
<dbReference type="FunFam" id="1.10.150.20:FF:000011">
    <property type="entry name" value="exonuclease 1"/>
    <property type="match status" value="1"/>
</dbReference>
<evidence type="ECO:0000259" key="15">
    <source>
        <dbReference type="SMART" id="SM00485"/>
    </source>
</evidence>
<keyword evidence="12" id="KW-0234">DNA repair</keyword>
<feature type="non-terminal residue" evidence="16">
    <location>
        <position position="1"/>
    </location>
</feature>
<organism evidence="16 17">
    <name type="scientific">Sphaerosporella brunnea</name>
    <dbReference type="NCBI Taxonomy" id="1250544"/>
    <lineage>
        <taxon>Eukaryota</taxon>
        <taxon>Fungi</taxon>
        <taxon>Dikarya</taxon>
        <taxon>Ascomycota</taxon>
        <taxon>Pezizomycotina</taxon>
        <taxon>Pezizomycetes</taxon>
        <taxon>Pezizales</taxon>
        <taxon>Pyronemataceae</taxon>
        <taxon>Sphaerosporella</taxon>
    </lineage>
</organism>
<comment type="cofactor">
    <cofactor evidence="1">
        <name>Mg(2+)</name>
        <dbReference type="ChEBI" id="CHEBI:18420"/>
    </cofactor>
</comment>
<dbReference type="GO" id="GO:0003677">
    <property type="term" value="F:DNA binding"/>
    <property type="evidence" value="ECO:0007669"/>
    <property type="project" value="UniProtKB-KW"/>
</dbReference>
<evidence type="ECO:0000256" key="12">
    <source>
        <dbReference type="ARBA" id="ARBA00023204"/>
    </source>
</evidence>
<evidence type="ECO:0000313" key="17">
    <source>
        <dbReference type="Proteomes" id="UP000326924"/>
    </source>
</evidence>
<keyword evidence="7" id="KW-0378">Hydrolase</keyword>
<dbReference type="FunCoup" id="A0A5J5EYJ5">
    <property type="interactions" value="232"/>
</dbReference>
<dbReference type="CDD" id="cd09857">
    <property type="entry name" value="PIN_EXO1"/>
    <property type="match status" value="1"/>
</dbReference>
<dbReference type="SMART" id="SM00279">
    <property type="entry name" value="HhH2"/>
    <property type="match status" value="1"/>
</dbReference>
<dbReference type="GO" id="GO:0046872">
    <property type="term" value="F:metal ion binding"/>
    <property type="evidence" value="ECO:0007669"/>
    <property type="project" value="UniProtKB-KW"/>
</dbReference>
<dbReference type="OrthoDB" id="26491at2759"/>
<comment type="similarity">
    <text evidence="3">Belongs to the XPG/RAD2 endonuclease family. EXO1 subfamily.</text>
</comment>
<evidence type="ECO:0000259" key="14">
    <source>
        <dbReference type="SMART" id="SM00484"/>
    </source>
</evidence>